<comment type="caution">
    <text evidence="1">The sequence shown here is derived from an EMBL/GenBank/DDBJ whole genome shotgun (WGS) entry which is preliminary data.</text>
</comment>
<dbReference type="RefSeq" id="WP_163960702.1">
    <property type="nucleotide sequence ID" value="NZ_JAAIVB010000011.1"/>
</dbReference>
<evidence type="ECO:0000313" key="2">
    <source>
        <dbReference type="Proteomes" id="UP000482155"/>
    </source>
</evidence>
<proteinExistence type="predicted"/>
<gene>
    <name evidence="1" type="ORF">G3574_03875</name>
</gene>
<name>A0A6B3SRC4_9BURK</name>
<accession>A0A6B3SRC4</accession>
<dbReference type="Proteomes" id="UP000482155">
    <property type="component" value="Unassembled WGS sequence"/>
</dbReference>
<keyword evidence="2" id="KW-1185">Reference proteome</keyword>
<dbReference type="EMBL" id="JAAIVB010000011">
    <property type="protein sequence ID" value="NEX60209.1"/>
    <property type="molecule type" value="Genomic_DNA"/>
</dbReference>
<organism evidence="1 2">
    <name type="scientific">Noviherbaspirillum galbum</name>
    <dbReference type="NCBI Taxonomy" id="2709383"/>
    <lineage>
        <taxon>Bacteria</taxon>
        <taxon>Pseudomonadati</taxon>
        <taxon>Pseudomonadota</taxon>
        <taxon>Betaproteobacteria</taxon>
        <taxon>Burkholderiales</taxon>
        <taxon>Oxalobacteraceae</taxon>
        <taxon>Noviherbaspirillum</taxon>
    </lineage>
</organism>
<evidence type="ECO:0000313" key="1">
    <source>
        <dbReference type="EMBL" id="NEX60209.1"/>
    </source>
</evidence>
<sequence length="251" mass="28360">MYTTAQPIRKRLTTPILPPPTADTPKLRAMPEYRLESMHAIESLIMRSKMTADQLMEILQAGRAIWLSNPERHWQHRAYLLLYSTLDQAFYVVIVACDPGKKTGSLVTVLTQQQYENDRGAICKYELLRALRSSDATDEQVKQFRYTLAPSRRELRSQAKWEEKLAARARRVTVVIDYVTLTGVFERIEISNPPGQDSEAVEADLTCLVNQPGFAEWIDVESAKKGVVAREILGLKARRGNGELVTLLSAA</sequence>
<dbReference type="AlphaFoldDB" id="A0A6B3SRC4"/>
<reference evidence="1 2" key="1">
    <citation type="submission" date="2020-02" db="EMBL/GenBank/DDBJ databases">
        <authorList>
            <person name="Kim M.K."/>
        </authorList>
    </citation>
    <scope>NUCLEOTIDE SEQUENCE [LARGE SCALE GENOMIC DNA]</scope>
    <source>
        <strain evidence="1 2">17J57-3</strain>
    </source>
</reference>
<protein>
    <submittedName>
        <fullName evidence="1">Uncharacterized protein</fullName>
    </submittedName>
</protein>